<dbReference type="PANTHER" id="PTHR15440:SF0">
    <property type="entry name" value="PROTEIN XRP2"/>
    <property type="match status" value="1"/>
</dbReference>
<dbReference type="InterPro" id="IPR006599">
    <property type="entry name" value="CARP_motif"/>
</dbReference>
<dbReference type="VEuPathDB" id="GiardiaDB:DHA2_153700"/>
<accession>V6T9Q3</accession>
<comment type="caution">
    <text evidence="4">The sequence shown here is derived from an EMBL/GenBank/DDBJ whole genome shotgun (WGS) entry which is preliminary data.</text>
</comment>
<proteinExistence type="inferred from homology"/>
<dbReference type="InterPro" id="IPR017901">
    <property type="entry name" value="C-CAP_CF_C-like"/>
</dbReference>
<dbReference type="PANTHER" id="PTHR15440">
    <property type="entry name" value="XRP2 PROTEIN"/>
    <property type="match status" value="1"/>
</dbReference>
<dbReference type="GO" id="GO:0006892">
    <property type="term" value="P:post-Golgi vesicle-mediated transport"/>
    <property type="evidence" value="ECO:0007669"/>
    <property type="project" value="TreeGrafter"/>
</dbReference>
<gene>
    <name evidence="4" type="ORF">DHA2_153700</name>
</gene>
<dbReference type="Gene3D" id="2.160.20.70">
    <property type="match status" value="1"/>
</dbReference>
<dbReference type="InterPro" id="IPR039093">
    <property type="entry name" value="XRP2"/>
</dbReference>
<dbReference type="GO" id="GO:0005929">
    <property type="term" value="C:cilium"/>
    <property type="evidence" value="ECO:0007669"/>
    <property type="project" value="TreeGrafter"/>
</dbReference>
<dbReference type="Pfam" id="PF07986">
    <property type="entry name" value="TBCC"/>
    <property type="match status" value="1"/>
</dbReference>
<comment type="similarity">
    <text evidence="1">Belongs to the TBCC family.</text>
</comment>
<dbReference type="VEuPathDB" id="GiardiaDB:GL50581_1798"/>
<dbReference type="GO" id="GO:0005096">
    <property type="term" value="F:GTPase activator activity"/>
    <property type="evidence" value="ECO:0007669"/>
    <property type="project" value="InterPro"/>
</dbReference>
<dbReference type="EMBL" id="AHGT01000076">
    <property type="protein sequence ID" value="ESU35596.1"/>
    <property type="molecule type" value="Genomic_DNA"/>
</dbReference>
<evidence type="ECO:0000256" key="1">
    <source>
        <dbReference type="ARBA" id="ARBA00008848"/>
    </source>
</evidence>
<evidence type="ECO:0000256" key="2">
    <source>
        <dbReference type="ARBA" id="ARBA00022741"/>
    </source>
</evidence>
<sequence length="437" mass="48103">MPLSVFHFLLCARPMRCCKKVDTQEDDHIAPLAPKMAERLANSIYPPCLRAPCTSPGDSDALKSTPIKPALEDMVIDGVRGNLVWRGPGSLSGTELRISNCHDSTIVLLDNVSTVTVDDCAGCDIVLVASSQSTFLRSSTRCRFAVSSGQLRTRDLTACSIFLHCNTDPIIESSEDLTFMPFCIGINPPDAFSNNSKVEQVVYYINYAIQSAQARASLVGLKNRFERVYNFTPEKNTYKVVLQPSANCTDIEKPPTVRFPSNTSDLWNDANVLTTYNAPKTGDLGKAIVTTSGGMVHGMMRPTSLAQTNLFGDEHCYFWVDGIDTTLPSREYSIRYSQASLWWSSQLYGLLAMHKLYIRQVAAVLPSPTMERGGIPVSHGFIVDVSAPNNTLQALVEATQKFKQCSLELPPVKILSGADIFRAHELIAFWNSEMGLV</sequence>
<evidence type="ECO:0000313" key="4">
    <source>
        <dbReference type="EMBL" id="ESU35596.1"/>
    </source>
</evidence>
<evidence type="ECO:0000259" key="3">
    <source>
        <dbReference type="PROSITE" id="PS51329"/>
    </source>
</evidence>
<reference evidence="4 5" key="2">
    <citation type="journal article" date="2013" name="Genome Biol. Evol.">
        <title>Genome sequencing of Giardia lamblia genotypes A2 and B isolates (DH and GS) and comparative analysis with the genomes of genotypes A1 and E (WB and Pig).</title>
        <authorList>
            <person name="Adam R.D."/>
            <person name="Dahlstrom E.W."/>
            <person name="Martens C.A."/>
            <person name="Bruno D.P."/>
            <person name="Barbian K.D."/>
            <person name="Ricklefs S.M."/>
            <person name="Hernandez M.M."/>
            <person name="Narla N.P."/>
            <person name="Patel R.B."/>
            <person name="Porcella S.F."/>
            <person name="Nash T.E."/>
        </authorList>
    </citation>
    <scope>NUCLEOTIDE SEQUENCE [LARGE SCALE GENOMIC DNA]</scope>
    <source>
        <strain evidence="4 5">DH</strain>
    </source>
</reference>
<feature type="domain" description="C-CAP/cofactor C-like" evidence="3">
    <location>
        <begin position="66"/>
        <end position="233"/>
    </location>
</feature>
<dbReference type="SMART" id="SM00673">
    <property type="entry name" value="CARP"/>
    <property type="match status" value="2"/>
</dbReference>
<dbReference type="PROSITE" id="PS51329">
    <property type="entry name" value="C_CAP_COFACTOR_C"/>
    <property type="match status" value="1"/>
</dbReference>
<protein>
    <submittedName>
        <fullName evidence="4">Tubulin binding cofactor C</fullName>
    </submittedName>
</protein>
<dbReference type="InterPro" id="IPR016098">
    <property type="entry name" value="CAP/MinC_C"/>
</dbReference>
<evidence type="ECO:0000313" key="5">
    <source>
        <dbReference type="Proteomes" id="UP000018320"/>
    </source>
</evidence>
<dbReference type="Proteomes" id="UP000018320">
    <property type="component" value="Unassembled WGS sequence"/>
</dbReference>
<dbReference type="AlphaFoldDB" id="V6T9Q3"/>
<dbReference type="InterPro" id="IPR012945">
    <property type="entry name" value="Tubulin-bd_cofactor_C_dom"/>
</dbReference>
<organism evidence="4 5">
    <name type="scientific">Giardia intestinalis</name>
    <name type="common">Giardia lamblia</name>
    <dbReference type="NCBI Taxonomy" id="5741"/>
    <lineage>
        <taxon>Eukaryota</taxon>
        <taxon>Metamonada</taxon>
        <taxon>Diplomonadida</taxon>
        <taxon>Hexamitidae</taxon>
        <taxon>Giardiinae</taxon>
        <taxon>Giardia</taxon>
    </lineage>
</organism>
<dbReference type="VEuPathDB" id="GiardiaDB:QR46_4060"/>
<reference evidence="5" key="1">
    <citation type="submission" date="2012-02" db="EMBL/GenBank/DDBJ databases">
        <title>Genome sequencing of Giardia lamblia Genotypes A2 and B isolates (DH and GS) and comparative analysis with the genomes of Genotypes A1 and E (WB and Pig).</title>
        <authorList>
            <person name="Adam R."/>
            <person name="Dahlstrom E."/>
            <person name="Martens C."/>
            <person name="Bruno D."/>
            <person name="Barbian K."/>
            <person name="Porcella S.F."/>
            <person name="Nash T."/>
        </authorList>
    </citation>
    <scope>NUCLEOTIDE SEQUENCE</scope>
    <source>
        <strain evidence="5">DH</strain>
    </source>
</reference>
<keyword evidence="2" id="KW-0547">Nucleotide-binding</keyword>
<dbReference type="GO" id="GO:1990075">
    <property type="term" value="C:periciliary membrane compartment"/>
    <property type="evidence" value="ECO:0007669"/>
    <property type="project" value="TreeGrafter"/>
</dbReference>
<dbReference type="GO" id="GO:0000166">
    <property type="term" value="F:nucleotide binding"/>
    <property type="evidence" value="ECO:0007669"/>
    <property type="project" value="UniProtKB-KW"/>
</dbReference>
<name>V6T9Q3_GIAIN</name>
<dbReference type="VEuPathDB" id="GiardiaDB:GL50803_007655"/>